<evidence type="ECO:0000313" key="4">
    <source>
        <dbReference type="EMBL" id="CAF4324809.1"/>
    </source>
</evidence>
<keyword evidence="5" id="KW-1185">Reference proteome</keyword>
<dbReference type="SUPFAM" id="SSF116846">
    <property type="entry name" value="MIT domain"/>
    <property type="match status" value="1"/>
</dbReference>
<dbReference type="Gene3D" id="1.20.58.80">
    <property type="entry name" value="Phosphotransferase system, lactose/cellobiose-type IIA subunit"/>
    <property type="match status" value="1"/>
</dbReference>
<evidence type="ECO:0000313" key="5">
    <source>
        <dbReference type="Proteomes" id="UP000663829"/>
    </source>
</evidence>
<organism evidence="2 5">
    <name type="scientific">Didymodactylos carnosus</name>
    <dbReference type="NCBI Taxonomy" id="1234261"/>
    <lineage>
        <taxon>Eukaryota</taxon>
        <taxon>Metazoa</taxon>
        <taxon>Spiralia</taxon>
        <taxon>Gnathifera</taxon>
        <taxon>Rotifera</taxon>
        <taxon>Eurotatoria</taxon>
        <taxon>Bdelloidea</taxon>
        <taxon>Philodinida</taxon>
        <taxon>Philodinidae</taxon>
        <taxon>Didymodactylos</taxon>
    </lineage>
</organism>
<dbReference type="EMBL" id="CAJOBA010047719">
    <property type="protein sequence ID" value="CAF4204573.1"/>
    <property type="molecule type" value="Genomic_DNA"/>
</dbReference>
<dbReference type="AlphaFoldDB" id="A0A815PMT6"/>
<dbReference type="Proteomes" id="UP000681722">
    <property type="component" value="Unassembled WGS sequence"/>
</dbReference>
<evidence type="ECO:0000313" key="1">
    <source>
        <dbReference type="EMBL" id="CAF1397210.1"/>
    </source>
</evidence>
<comment type="caution">
    <text evidence="2">The sequence shown here is derived from an EMBL/GenBank/DDBJ whole genome shotgun (WGS) entry which is preliminary data.</text>
</comment>
<dbReference type="InterPro" id="IPR036181">
    <property type="entry name" value="MIT_dom_sf"/>
</dbReference>
<dbReference type="Proteomes" id="UP000682733">
    <property type="component" value="Unassembled WGS sequence"/>
</dbReference>
<evidence type="ECO:0000313" key="2">
    <source>
        <dbReference type="EMBL" id="CAF1451718.1"/>
    </source>
</evidence>
<accession>A0A815PMT6</accession>
<proteinExistence type="predicted"/>
<dbReference type="EMBL" id="CAJNOK010026001">
    <property type="protein sequence ID" value="CAF1397210.1"/>
    <property type="molecule type" value="Genomic_DNA"/>
</dbReference>
<dbReference type="EMBL" id="CAJNOQ010019511">
    <property type="protein sequence ID" value="CAF1451718.1"/>
    <property type="molecule type" value="Genomic_DNA"/>
</dbReference>
<dbReference type="Proteomes" id="UP000663829">
    <property type="component" value="Unassembled WGS sequence"/>
</dbReference>
<dbReference type="Proteomes" id="UP000677228">
    <property type="component" value="Unassembled WGS sequence"/>
</dbReference>
<name>A0A815PMT6_9BILA</name>
<dbReference type="EMBL" id="CAJOBC010084962">
    <property type="protein sequence ID" value="CAF4324809.1"/>
    <property type="molecule type" value="Genomic_DNA"/>
</dbReference>
<protein>
    <recommendedName>
        <fullName evidence="6">MIT domain-containing protein</fullName>
    </recommendedName>
</protein>
<reference evidence="2" key="1">
    <citation type="submission" date="2021-02" db="EMBL/GenBank/DDBJ databases">
        <authorList>
            <person name="Nowell W R."/>
        </authorList>
    </citation>
    <scope>NUCLEOTIDE SEQUENCE</scope>
</reference>
<gene>
    <name evidence="2" type="ORF">GPM918_LOCUS34761</name>
    <name evidence="1" type="ORF">OVA965_LOCUS32863</name>
    <name evidence="4" type="ORF">SRO942_LOCUS35467</name>
    <name evidence="3" type="ORF">TMI583_LOCUS33734</name>
</gene>
<sequence>MSTITAEKPTSVGVKAPISKDVKHEANSYLTRAKKLENDKNYEEATVLYKRVISLIQAHENENTVDAQSATE</sequence>
<evidence type="ECO:0000313" key="3">
    <source>
        <dbReference type="EMBL" id="CAF4204573.1"/>
    </source>
</evidence>
<evidence type="ECO:0008006" key="6">
    <source>
        <dbReference type="Google" id="ProtNLM"/>
    </source>
</evidence>